<protein>
    <recommendedName>
        <fullName evidence="1">SnoaL-like domain-containing protein</fullName>
    </recommendedName>
</protein>
<dbReference type="STRING" id="295068.MAQ5080_02054"/>
<name>A0A1A8THZ4_9GAMM</name>
<dbReference type="CDD" id="cd00531">
    <property type="entry name" value="NTF2_like"/>
    <property type="match status" value="1"/>
</dbReference>
<dbReference type="OrthoDB" id="4571298at2"/>
<evidence type="ECO:0000313" key="3">
    <source>
        <dbReference type="Proteomes" id="UP000092627"/>
    </source>
</evidence>
<dbReference type="Proteomes" id="UP000092627">
    <property type="component" value="Unassembled WGS sequence"/>
</dbReference>
<organism evidence="2 3">
    <name type="scientific">Marinomonas aquimarina</name>
    <dbReference type="NCBI Taxonomy" id="295068"/>
    <lineage>
        <taxon>Bacteria</taxon>
        <taxon>Pseudomonadati</taxon>
        <taxon>Pseudomonadota</taxon>
        <taxon>Gammaproteobacteria</taxon>
        <taxon>Oceanospirillales</taxon>
        <taxon>Oceanospirillaceae</taxon>
        <taxon>Marinomonas</taxon>
    </lineage>
</organism>
<evidence type="ECO:0000313" key="2">
    <source>
        <dbReference type="EMBL" id="SBS31746.1"/>
    </source>
</evidence>
<dbReference type="AlphaFoldDB" id="A0A1A8THZ4"/>
<dbReference type="EMBL" id="FLOC01000011">
    <property type="protein sequence ID" value="SBS31746.1"/>
    <property type="molecule type" value="Genomic_DNA"/>
</dbReference>
<sequence length="149" mass="17181">MNTEQTNKLMALIDREEIRNLRLRYSELLDTGAAEQMGEVFTDDAVVKVTVGSMEGLAQIKQSLKDAYHSFDTLNRQHYPFMHAIANHQITLIDADNATGTCYLLDFVSDRPQVQHPFLLLGRYIDQYVKVNGEWRIKHSELDVVWPNE</sequence>
<dbReference type="InterPro" id="IPR032710">
    <property type="entry name" value="NTF2-like_dom_sf"/>
</dbReference>
<gene>
    <name evidence="2" type="ORF">MAQ5080_02054</name>
</gene>
<dbReference type="Pfam" id="PF13577">
    <property type="entry name" value="SnoaL_4"/>
    <property type="match status" value="1"/>
</dbReference>
<dbReference type="RefSeq" id="WP_067209502.1">
    <property type="nucleotide sequence ID" value="NZ_FLOC01000011.1"/>
</dbReference>
<dbReference type="SUPFAM" id="SSF54427">
    <property type="entry name" value="NTF2-like"/>
    <property type="match status" value="1"/>
</dbReference>
<feature type="domain" description="SnoaL-like" evidence="1">
    <location>
        <begin position="12"/>
        <end position="139"/>
    </location>
</feature>
<dbReference type="InterPro" id="IPR037401">
    <property type="entry name" value="SnoaL-like"/>
</dbReference>
<dbReference type="Gene3D" id="3.10.450.50">
    <property type="match status" value="1"/>
</dbReference>
<proteinExistence type="predicted"/>
<accession>A0A1A8THZ4</accession>
<reference evidence="2 3" key="1">
    <citation type="submission" date="2016-06" db="EMBL/GenBank/DDBJ databases">
        <authorList>
            <person name="Kjaerup R.B."/>
            <person name="Dalgaard T.S."/>
            <person name="Juul-Madsen H.R."/>
        </authorList>
    </citation>
    <scope>NUCLEOTIDE SEQUENCE [LARGE SCALE GENOMIC DNA]</scope>
    <source>
        <strain evidence="2 3">CECT 5080</strain>
    </source>
</reference>
<keyword evidence="3" id="KW-1185">Reference proteome</keyword>
<evidence type="ECO:0000259" key="1">
    <source>
        <dbReference type="Pfam" id="PF13577"/>
    </source>
</evidence>